<dbReference type="InterPro" id="IPR050490">
    <property type="entry name" value="Bact_solute-bd_prot1"/>
</dbReference>
<reference evidence="5" key="3">
    <citation type="submission" date="2024-06" db="EMBL/GenBank/DDBJ databases">
        <authorList>
            <person name="Zeng C."/>
        </authorList>
    </citation>
    <scope>NUCLEOTIDE SEQUENCE [LARGE SCALE GENOMIC DNA]</scope>
    <source>
        <strain evidence="5">ZCY20-5</strain>
    </source>
</reference>
<dbReference type="PANTHER" id="PTHR43649">
    <property type="entry name" value="ARABINOSE-BINDING PROTEIN-RELATED"/>
    <property type="match status" value="1"/>
</dbReference>
<gene>
    <name evidence="4" type="ORF">PXC00_10515</name>
</gene>
<dbReference type="KEGG" id="carl:PXC00_10515"/>
<reference evidence="4 5" key="1">
    <citation type="submission" date="2024-06" db="EMBL/GenBank/DDBJ databases">
        <title>Caproicibacterium argilliputei sp. nov, a novel caproic acid producing anaerobic bacterium isolated from pit mud.</title>
        <authorList>
            <person name="Xia S."/>
        </authorList>
    </citation>
    <scope>NUCLEOTIDE SEQUENCE [LARGE SCALE GENOMIC DNA]</scope>
    <source>
        <strain evidence="4 5">ZCY20-5</strain>
    </source>
</reference>
<evidence type="ECO:0000256" key="2">
    <source>
        <dbReference type="SAM" id="SignalP"/>
    </source>
</evidence>
<organism evidence="4 5">
    <name type="scientific">Caproicibacterium argilliputei</name>
    <dbReference type="NCBI Taxonomy" id="3030016"/>
    <lineage>
        <taxon>Bacteria</taxon>
        <taxon>Bacillati</taxon>
        <taxon>Bacillota</taxon>
        <taxon>Clostridia</taxon>
        <taxon>Eubacteriales</taxon>
        <taxon>Oscillospiraceae</taxon>
        <taxon>Caproicibacterium</taxon>
    </lineage>
</organism>
<dbReference type="PROSITE" id="PS51257">
    <property type="entry name" value="PROKAR_LIPOPROTEIN"/>
    <property type="match status" value="1"/>
</dbReference>
<proteinExistence type="predicted"/>
<dbReference type="Pfam" id="PF12010">
    <property type="entry name" value="DUF3502"/>
    <property type="match status" value="1"/>
</dbReference>
<name>A0AA97D6T6_9FIRM</name>
<dbReference type="InterPro" id="IPR022627">
    <property type="entry name" value="DUF3502"/>
</dbReference>
<dbReference type="SUPFAM" id="SSF53850">
    <property type="entry name" value="Periplasmic binding protein-like II"/>
    <property type="match status" value="1"/>
</dbReference>
<sequence>MKNRKVQRLLAGGVAAAMLMTSAAGCGNSSSSSSGGDTPTASTTASATSSKVDTSKEVKLKMYLLGDKPADFDKVYAEINKELKAKINATVDVSFLSWAEHDQKYSLLFSSGEDFDLIFTAAGWAHYETTASKKGFYKLTDDFLNTYAPDVKKVVPEEAWKQATINGGVYMVPNYNIEFGQECVAVRGDLMKKYGFKDITSTKDLESFCDKVAKNEKNITPFGAQGKALQYTYLLNRNHWKEITGTPLTLFAFQNNDLNNTKVISVAETQQFRQYAKEMKTMQQKGYWSKDALSTKDTRSDAFLQGKAACMVWNVGSCASYSEQANKDHPDWNCNVYDLFPNDKKTINVYTNNGIAINARSKNPERAMMAIDQFMTNKKIYDLAAYGIEGEHYKAVGDKKYVTGPKADRYPANTACNWGWNNENLTRSYDLTNADPARIKAQNLTDAWKKSPAEAHPLLSFSFSEDKVKTQVSVMNTLISQYMDPICCGLVDDPDKAVDEFVAKLKQAGLDQVKAEIQRQADERVAELKKA</sequence>
<accession>A0AA97D6T6</accession>
<dbReference type="PANTHER" id="PTHR43649:SF17">
    <property type="entry name" value="ABC TRANSPORTER SOLUTE BINDING PROTEIN-SUGAR TRANSPORT"/>
    <property type="match status" value="1"/>
</dbReference>
<feature type="domain" description="DUF3502" evidence="3">
    <location>
        <begin position="457"/>
        <end position="523"/>
    </location>
</feature>
<evidence type="ECO:0000256" key="1">
    <source>
        <dbReference type="SAM" id="MobiDB-lite"/>
    </source>
</evidence>
<dbReference type="Gene3D" id="3.40.190.10">
    <property type="entry name" value="Periplasmic binding protein-like II"/>
    <property type="match status" value="2"/>
</dbReference>
<dbReference type="EMBL" id="CP135996">
    <property type="protein sequence ID" value="WOC31640.1"/>
    <property type="molecule type" value="Genomic_DNA"/>
</dbReference>
<feature type="signal peptide" evidence="2">
    <location>
        <begin position="1"/>
        <end position="26"/>
    </location>
</feature>
<dbReference type="AlphaFoldDB" id="A0AA97D6T6"/>
<dbReference type="RefSeq" id="WP_275845500.1">
    <property type="nucleotide sequence ID" value="NZ_CP135996.1"/>
</dbReference>
<keyword evidence="5" id="KW-1185">Reference proteome</keyword>
<feature type="chain" id="PRO_5041663082" evidence="2">
    <location>
        <begin position="27"/>
        <end position="531"/>
    </location>
</feature>
<feature type="region of interest" description="Disordered" evidence="1">
    <location>
        <begin position="28"/>
        <end position="48"/>
    </location>
</feature>
<evidence type="ECO:0000313" key="5">
    <source>
        <dbReference type="Proteomes" id="UP001300604"/>
    </source>
</evidence>
<protein>
    <submittedName>
        <fullName evidence="4">DUF3502 domain-containing protein</fullName>
    </submittedName>
</protein>
<evidence type="ECO:0000259" key="3">
    <source>
        <dbReference type="Pfam" id="PF12010"/>
    </source>
</evidence>
<evidence type="ECO:0000313" key="4">
    <source>
        <dbReference type="EMBL" id="WOC31640.1"/>
    </source>
</evidence>
<keyword evidence="2" id="KW-0732">Signal</keyword>
<dbReference type="Proteomes" id="UP001300604">
    <property type="component" value="Chromosome"/>
</dbReference>
<reference evidence="5" key="2">
    <citation type="submission" date="2024-06" db="EMBL/GenBank/DDBJ databases">
        <title>Caproicibacterium argilliputei sp. nov, a novel caproic acid producing anaerobic bacterium isolated from pit mud.</title>
        <authorList>
            <person name="Zeng C."/>
        </authorList>
    </citation>
    <scope>NUCLEOTIDE SEQUENCE [LARGE SCALE GENOMIC DNA]</scope>
    <source>
        <strain evidence="5">ZCY20-5</strain>
    </source>
</reference>